<dbReference type="Proteomes" id="UP000763447">
    <property type="component" value="Unassembled WGS sequence"/>
</dbReference>
<dbReference type="Gene3D" id="3.40.630.30">
    <property type="match status" value="1"/>
</dbReference>
<dbReference type="Pfam" id="PF00583">
    <property type="entry name" value="Acetyltransf_1"/>
    <property type="match status" value="1"/>
</dbReference>
<dbReference type="RefSeq" id="WP_168925231.1">
    <property type="nucleotide sequence ID" value="NZ_JAAXLJ010000009.1"/>
</dbReference>
<dbReference type="InterPro" id="IPR016181">
    <property type="entry name" value="Acyl_CoA_acyltransferase"/>
</dbReference>
<reference evidence="4 5" key="1">
    <citation type="submission" date="2020-04" db="EMBL/GenBank/DDBJ databases">
        <title>A novel species of genus Lactobacillus that was isolated from fermented food Zha-chili.</title>
        <authorList>
            <person name="Zhang Z."/>
        </authorList>
    </citation>
    <scope>NUCLEOTIDE SEQUENCE [LARGE SCALE GENOMIC DNA]</scope>
    <source>
        <strain evidence="5">HBUAS51383</strain>
    </source>
</reference>
<accession>A0ABX1L0N2</accession>
<proteinExistence type="predicted"/>
<organism evidence="4 5">
    <name type="scientific">Secundilactobacillus angelensis</name>
    <dbReference type="NCBI Taxonomy" id="2722706"/>
    <lineage>
        <taxon>Bacteria</taxon>
        <taxon>Bacillati</taxon>
        <taxon>Bacillota</taxon>
        <taxon>Bacilli</taxon>
        <taxon>Lactobacillales</taxon>
        <taxon>Lactobacillaceae</taxon>
        <taxon>Secundilactobacillus</taxon>
    </lineage>
</organism>
<dbReference type="CDD" id="cd04301">
    <property type="entry name" value="NAT_SF"/>
    <property type="match status" value="1"/>
</dbReference>
<keyword evidence="1" id="KW-0808">Transferase</keyword>
<evidence type="ECO:0000313" key="5">
    <source>
        <dbReference type="Proteomes" id="UP000763447"/>
    </source>
</evidence>
<dbReference type="PROSITE" id="PS51186">
    <property type="entry name" value="GNAT"/>
    <property type="match status" value="1"/>
</dbReference>
<sequence length="159" mass="18058">MKIRPIEPKDNQPLKAIIQSAIREYGNDVPGSPYYDQVLDHLAEHYAQLDKAKYWVAEVDGELVGGAGLGPFTYPNTAEFQKLYLSPAARGHHIGHQLETLAEKTAKEYGYEKFYIETFLNYKAARGLYQHVGFKQLDEPLGDQPSHEACNAWYVKDLK</sequence>
<feature type="domain" description="N-acetyltransferase" evidence="3">
    <location>
        <begin position="1"/>
        <end position="159"/>
    </location>
</feature>
<dbReference type="InterPro" id="IPR050832">
    <property type="entry name" value="Bact_Acetyltransf"/>
</dbReference>
<dbReference type="PANTHER" id="PTHR43877:SF2">
    <property type="entry name" value="AMINOALKYLPHOSPHONATE N-ACETYLTRANSFERASE-RELATED"/>
    <property type="match status" value="1"/>
</dbReference>
<comment type="caution">
    <text evidence="4">The sequence shown here is derived from an EMBL/GenBank/DDBJ whole genome shotgun (WGS) entry which is preliminary data.</text>
</comment>
<dbReference type="InterPro" id="IPR000182">
    <property type="entry name" value="GNAT_dom"/>
</dbReference>
<gene>
    <name evidence="4" type="ORF">HC026_06750</name>
</gene>
<evidence type="ECO:0000259" key="3">
    <source>
        <dbReference type="PROSITE" id="PS51186"/>
    </source>
</evidence>
<evidence type="ECO:0000256" key="1">
    <source>
        <dbReference type="ARBA" id="ARBA00022679"/>
    </source>
</evidence>
<protein>
    <submittedName>
        <fullName evidence="4">GNAT family N-acetyltransferase</fullName>
    </submittedName>
</protein>
<name>A0ABX1L0N2_9LACO</name>
<keyword evidence="5" id="KW-1185">Reference proteome</keyword>
<dbReference type="EMBL" id="JAAXLJ010000009">
    <property type="protein sequence ID" value="NLR18623.1"/>
    <property type="molecule type" value="Genomic_DNA"/>
</dbReference>
<dbReference type="PANTHER" id="PTHR43877">
    <property type="entry name" value="AMINOALKYLPHOSPHONATE N-ACETYLTRANSFERASE-RELATED-RELATED"/>
    <property type="match status" value="1"/>
</dbReference>
<keyword evidence="2" id="KW-0012">Acyltransferase</keyword>
<evidence type="ECO:0000256" key="2">
    <source>
        <dbReference type="ARBA" id="ARBA00023315"/>
    </source>
</evidence>
<evidence type="ECO:0000313" key="4">
    <source>
        <dbReference type="EMBL" id="NLR18623.1"/>
    </source>
</evidence>
<dbReference type="SUPFAM" id="SSF55729">
    <property type="entry name" value="Acyl-CoA N-acyltransferases (Nat)"/>
    <property type="match status" value="1"/>
</dbReference>